<keyword evidence="3" id="KW-1185">Reference proteome</keyword>
<sequence>MLAEPKPNINKIKPGRMPMLNQRGAHRFQPSSAQPGERFPTPQLQRLIKQHSSLTVIISRPTIPDQPAKPMQINRLRVNRELIASRLPSDRHSLSGSQSTAKQSHTVLNRGARTTGKTPISPDPINQLINRDRMIRLNQQHHQHTPQLCITNRDRPIADMHLDITKQTELHRHPASSLRPGRPCLPGPINPLKHCPHAANVRAKPMQPCRRRETLICLGFRQAARDAVCSLIRPALLRDRRGSENRLARRERGH</sequence>
<name>A0ABS4TKG4_9PSEU</name>
<gene>
    <name evidence="2" type="ORF">JOF56_005285</name>
</gene>
<dbReference type="EMBL" id="JAGINW010000001">
    <property type="protein sequence ID" value="MBP2324900.1"/>
    <property type="molecule type" value="Genomic_DNA"/>
</dbReference>
<evidence type="ECO:0000313" key="3">
    <source>
        <dbReference type="Proteomes" id="UP001519332"/>
    </source>
</evidence>
<feature type="compositionally biased region" description="Polar residues" evidence="1">
    <location>
        <begin position="94"/>
        <end position="107"/>
    </location>
</feature>
<evidence type="ECO:0000313" key="2">
    <source>
        <dbReference type="EMBL" id="MBP2324900.1"/>
    </source>
</evidence>
<comment type="caution">
    <text evidence="2">The sequence shown here is derived from an EMBL/GenBank/DDBJ whole genome shotgun (WGS) entry which is preliminary data.</text>
</comment>
<feature type="region of interest" description="Disordered" evidence="1">
    <location>
        <begin position="87"/>
        <end position="126"/>
    </location>
</feature>
<dbReference type="Proteomes" id="UP001519332">
    <property type="component" value="Unassembled WGS sequence"/>
</dbReference>
<accession>A0ABS4TKG4</accession>
<evidence type="ECO:0000256" key="1">
    <source>
        <dbReference type="SAM" id="MobiDB-lite"/>
    </source>
</evidence>
<organism evidence="2 3">
    <name type="scientific">Kibdelosporangium banguiense</name>
    <dbReference type="NCBI Taxonomy" id="1365924"/>
    <lineage>
        <taxon>Bacteria</taxon>
        <taxon>Bacillati</taxon>
        <taxon>Actinomycetota</taxon>
        <taxon>Actinomycetes</taxon>
        <taxon>Pseudonocardiales</taxon>
        <taxon>Pseudonocardiaceae</taxon>
        <taxon>Kibdelosporangium</taxon>
    </lineage>
</organism>
<protein>
    <submittedName>
        <fullName evidence="2">Uncharacterized protein</fullName>
    </submittedName>
</protein>
<reference evidence="2 3" key="1">
    <citation type="submission" date="2021-03" db="EMBL/GenBank/DDBJ databases">
        <title>Sequencing the genomes of 1000 actinobacteria strains.</title>
        <authorList>
            <person name="Klenk H.-P."/>
        </authorList>
    </citation>
    <scope>NUCLEOTIDE SEQUENCE [LARGE SCALE GENOMIC DNA]</scope>
    <source>
        <strain evidence="2 3">DSM 46670</strain>
    </source>
</reference>
<proteinExistence type="predicted"/>